<keyword evidence="6 10" id="KW-1133">Transmembrane helix</keyword>
<reference evidence="11" key="1">
    <citation type="submission" date="2018-05" db="EMBL/GenBank/DDBJ databases">
        <title>Identification and expression analysis of candidate chemosensory receptors in the white-spotted flower chafer, Protaetia brevitarsis.</title>
        <authorList>
            <person name="Zhang T."/>
        </authorList>
    </citation>
    <scope>NUCLEOTIDE SEQUENCE</scope>
</reference>
<dbReference type="PANTHER" id="PTHR21137">
    <property type="entry name" value="ODORANT RECEPTOR"/>
    <property type="match status" value="1"/>
</dbReference>
<organism evidence="11">
    <name type="scientific">Protaetia brevitarsis</name>
    <name type="common">White-spotted flower chafer beetle</name>
    <name type="synonym">Liocola brevitarsis</name>
    <dbReference type="NCBI Taxonomy" id="348688"/>
    <lineage>
        <taxon>Eukaryota</taxon>
        <taxon>Metazoa</taxon>
        <taxon>Ecdysozoa</taxon>
        <taxon>Arthropoda</taxon>
        <taxon>Hexapoda</taxon>
        <taxon>Insecta</taxon>
        <taxon>Pterygota</taxon>
        <taxon>Neoptera</taxon>
        <taxon>Endopterygota</taxon>
        <taxon>Coleoptera</taxon>
        <taxon>Polyphaga</taxon>
        <taxon>Scarabaeiformia</taxon>
        <taxon>Scarabaeidae</taxon>
        <taxon>Cetoniinae</taxon>
        <taxon>Protaetia</taxon>
        <taxon>Liocola</taxon>
    </lineage>
</organism>
<dbReference type="GO" id="GO:0007165">
    <property type="term" value="P:signal transduction"/>
    <property type="evidence" value="ECO:0007669"/>
    <property type="project" value="UniProtKB-KW"/>
</dbReference>
<dbReference type="GO" id="GO:0005549">
    <property type="term" value="F:odorant binding"/>
    <property type="evidence" value="ECO:0007669"/>
    <property type="project" value="InterPro"/>
</dbReference>
<keyword evidence="2" id="KW-1003">Cell membrane</keyword>
<proteinExistence type="evidence at transcript level"/>
<dbReference type="InterPro" id="IPR004117">
    <property type="entry name" value="7tm6_olfct_rcpt"/>
</dbReference>
<keyword evidence="3 10" id="KW-0716">Sensory transduction</keyword>
<dbReference type="Pfam" id="PF02949">
    <property type="entry name" value="7tm_6"/>
    <property type="match status" value="1"/>
</dbReference>
<comment type="similarity">
    <text evidence="10">Belongs to the insect chemoreceptor superfamily. Heteromeric odorant receptor channel (TC 1.A.69) family.</text>
</comment>
<keyword evidence="4 10" id="KW-0812">Transmembrane</keyword>
<dbReference type="EMBL" id="MH324849">
    <property type="protein sequence ID" value="QBB72948.1"/>
    <property type="molecule type" value="mRNA"/>
</dbReference>
<dbReference type="GO" id="GO:0004984">
    <property type="term" value="F:olfactory receptor activity"/>
    <property type="evidence" value="ECO:0007669"/>
    <property type="project" value="InterPro"/>
</dbReference>
<dbReference type="GO" id="GO:0005886">
    <property type="term" value="C:plasma membrane"/>
    <property type="evidence" value="ECO:0007669"/>
    <property type="project" value="UniProtKB-SubCell"/>
</dbReference>
<evidence type="ECO:0000313" key="11">
    <source>
        <dbReference type="EMBL" id="QBB72948.1"/>
    </source>
</evidence>
<feature type="transmembrane region" description="Helical" evidence="10">
    <location>
        <begin position="68"/>
        <end position="87"/>
    </location>
</feature>
<protein>
    <recommendedName>
        <fullName evidence="10">Odorant receptor</fullName>
    </recommendedName>
</protein>
<evidence type="ECO:0000256" key="3">
    <source>
        <dbReference type="ARBA" id="ARBA00022606"/>
    </source>
</evidence>
<evidence type="ECO:0000256" key="2">
    <source>
        <dbReference type="ARBA" id="ARBA00022475"/>
    </source>
</evidence>
<keyword evidence="9 10" id="KW-0807">Transducer</keyword>
<keyword evidence="8 10" id="KW-0675">Receptor</keyword>
<evidence type="ECO:0000256" key="10">
    <source>
        <dbReference type="RuleBase" id="RU351113"/>
    </source>
</evidence>
<feature type="transmembrane region" description="Helical" evidence="10">
    <location>
        <begin position="212"/>
        <end position="231"/>
    </location>
</feature>
<comment type="subcellular location">
    <subcellularLocation>
        <location evidence="1 10">Cell membrane</location>
        <topology evidence="1 10">Multi-pass membrane protein</topology>
    </subcellularLocation>
</comment>
<keyword evidence="5 10" id="KW-0552">Olfaction</keyword>
<dbReference type="AlphaFoldDB" id="A0A411HQZ7"/>
<evidence type="ECO:0000256" key="1">
    <source>
        <dbReference type="ARBA" id="ARBA00004651"/>
    </source>
</evidence>
<evidence type="ECO:0000256" key="4">
    <source>
        <dbReference type="ARBA" id="ARBA00022692"/>
    </source>
</evidence>
<sequence length="410" mass="46645">MEMGFFDLNVKILKLSGLWVPDKEDSNYMILVIYNSICVCYSMIYFTIAELVALKESASDLNDLIANLNMTMSFILTLAKVFGWFYYRKNIVRIIKLLEAKENTFSENNVDNENIISEKKRFKNIWTKSFFIVASLVPISAGILSLTDTVISGNKYINYQNDSTTIYLQKLPYHSWIPFNYASSKYSFSFAVITQCLALLNCGYITVGLDMMFVALVSLVTAHFTVCSMAFEKSTNVRREISKQLKDSFVYQKVLMRECDKRIKKCVKHLQVLIGVCQELETIYSPLVLLQVLISLVVLCTCLYLVSSLPIGMRLLGNELAYLLAIEIQVATYSYVGNELTYSALEIPTAIYQSKWSSTSLDFKKIMLITMMRMQKPVHISVGKFSALTLNTFVMIAKTSYSIFAVLKGN</sequence>
<feature type="transmembrane region" description="Helical" evidence="10">
    <location>
        <begin position="186"/>
        <end position="205"/>
    </location>
</feature>
<feature type="transmembrane region" description="Helical" evidence="10">
    <location>
        <begin position="125"/>
        <end position="146"/>
    </location>
</feature>
<evidence type="ECO:0000256" key="8">
    <source>
        <dbReference type="ARBA" id="ARBA00023170"/>
    </source>
</evidence>
<gene>
    <name evidence="11" type="primary">OR16</name>
</gene>
<evidence type="ECO:0000256" key="9">
    <source>
        <dbReference type="ARBA" id="ARBA00023224"/>
    </source>
</evidence>
<dbReference type="PANTHER" id="PTHR21137:SF35">
    <property type="entry name" value="ODORANT RECEPTOR 19A-RELATED"/>
    <property type="match status" value="1"/>
</dbReference>
<evidence type="ECO:0000256" key="7">
    <source>
        <dbReference type="ARBA" id="ARBA00023136"/>
    </source>
</evidence>
<keyword evidence="7 10" id="KW-0472">Membrane</keyword>
<feature type="transmembrane region" description="Helical" evidence="10">
    <location>
        <begin position="28"/>
        <end position="48"/>
    </location>
</feature>
<accession>A0A411HQZ7</accession>
<feature type="transmembrane region" description="Helical" evidence="10">
    <location>
        <begin position="283"/>
        <end position="306"/>
    </location>
</feature>
<evidence type="ECO:0000256" key="5">
    <source>
        <dbReference type="ARBA" id="ARBA00022725"/>
    </source>
</evidence>
<name>A0A411HQZ7_PROBE</name>
<evidence type="ECO:0000256" key="6">
    <source>
        <dbReference type="ARBA" id="ARBA00022989"/>
    </source>
</evidence>
<comment type="caution">
    <text evidence="10">Lacks conserved residue(s) required for the propagation of feature annotation.</text>
</comment>